<protein>
    <submittedName>
        <fullName evidence="3">NUDIX domain-containing protein</fullName>
    </submittedName>
</protein>
<dbReference type="PROSITE" id="PS00893">
    <property type="entry name" value="NUDIX_BOX"/>
    <property type="match status" value="1"/>
</dbReference>
<gene>
    <name evidence="3" type="ORF">GII36_03730</name>
</gene>
<organism evidence="3 4">
    <name type="scientific">Candidatus Mycosynbacter amalyticus</name>
    <dbReference type="NCBI Taxonomy" id="2665156"/>
    <lineage>
        <taxon>Bacteria</taxon>
        <taxon>Candidatus Saccharimonadota</taxon>
        <taxon>Candidatus Saccharimonadota incertae sedis</taxon>
        <taxon>Candidatus Mycosynbacter</taxon>
    </lineage>
</organism>
<dbReference type="Proteomes" id="UP001059824">
    <property type="component" value="Chromosome"/>
</dbReference>
<keyword evidence="4" id="KW-1185">Reference proteome</keyword>
<evidence type="ECO:0000259" key="2">
    <source>
        <dbReference type="PROSITE" id="PS51462"/>
    </source>
</evidence>
<evidence type="ECO:0000313" key="4">
    <source>
        <dbReference type="Proteomes" id="UP001059824"/>
    </source>
</evidence>
<dbReference type="Gene3D" id="3.90.79.10">
    <property type="entry name" value="Nucleoside Triphosphate Pyrophosphohydrolase"/>
    <property type="match status" value="1"/>
</dbReference>
<sequence>MQDRRSVKLLIRNGQGEFLVLRRSGSHPTQPRALDLPGGLVESGEQDLEALDRELAEETGLVLNTEDAIHIGFDAEYEPGEGMMTRVLYMLKLETPRPYIQLSGEHEGYDWVQIDTLRGFEPPFQVLVRTAIDFYL</sequence>
<dbReference type="KEGG" id="mama:GII36_03730"/>
<dbReference type="GO" id="GO:0004081">
    <property type="term" value="F:bis(5'-nucleosyl)-tetraphosphatase (asymmetrical) activity"/>
    <property type="evidence" value="ECO:0007669"/>
    <property type="project" value="TreeGrafter"/>
</dbReference>
<keyword evidence="1" id="KW-0378">Hydrolase</keyword>
<dbReference type="EMBL" id="CP045921">
    <property type="protein sequence ID" value="QHN42949.1"/>
    <property type="molecule type" value="Genomic_DNA"/>
</dbReference>
<dbReference type="InterPro" id="IPR051325">
    <property type="entry name" value="Nudix_hydrolase_domain"/>
</dbReference>
<feature type="domain" description="Nudix hydrolase" evidence="2">
    <location>
        <begin position="2"/>
        <end position="136"/>
    </location>
</feature>
<accession>A0A857MNX0</accession>
<dbReference type="CDD" id="cd02883">
    <property type="entry name" value="NUDIX_Hydrolase"/>
    <property type="match status" value="1"/>
</dbReference>
<dbReference type="PANTHER" id="PTHR21340">
    <property type="entry name" value="DIADENOSINE 5,5-P1,P4-TETRAPHOSPHATE PYROPHOSPHOHYDROLASE MUTT"/>
    <property type="match status" value="1"/>
</dbReference>
<dbReference type="PROSITE" id="PS51462">
    <property type="entry name" value="NUDIX"/>
    <property type="match status" value="1"/>
</dbReference>
<dbReference type="AlphaFoldDB" id="A0A857MNX0"/>
<dbReference type="Pfam" id="PF00293">
    <property type="entry name" value="NUDIX"/>
    <property type="match status" value="1"/>
</dbReference>
<dbReference type="InterPro" id="IPR015797">
    <property type="entry name" value="NUDIX_hydrolase-like_dom_sf"/>
</dbReference>
<evidence type="ECO:0000256" key="1">
    <source>
        <dbReference type="ARBA" id="ARBA00022801"/>
    </source>
</evidence>
<dbReference type="PANTHER" id="PTHR21340:SF0">
    <property type="entry name" value="BIS(5'-NUCLEOSYL)-TETRAPHOSPHATASE [ASYMMETRICAL]"/>
    <property type="match status" value="1"/>
</dbReference>
<dbReference type="GO" id="GO:0006754">
    <property type="term" value="P:ATP biosynthetic process"/>
    <property type="evidence" value="ECO:0007669"/>
    <property type="project" value="TreeGrafter"/>
</dbReference>
<dbReference type="RefSeq" id="WP_260762621.1">
    <property type="nucleotide sequence ID" value="NZ_CP045921.1"/>
</dbReference>
<dbReference type="InterPro" id="IPR000086">
    <property type="entry name" value="NUDIX_hydrolase_dom"/>
</dbReference>
<dbReference type="InterPro" id="IPR020084">
    <property type="entry name" value="NUDIX_hydrolase_CS"/>
</dbReference>
<proteinExistence type="predicted"/>
<dbReference type="GO" id="GO:0006167">
    <property type="term" value="P:AMP biosynthetic process"/>
    <property type="evidence" value="ECO:0007669"/>
    <property type="project" value="TreeGrafter"/>
</dbReference>
<dbReference type="SUPFAM" id="SSF55811">
    <property type="entry name" value="Nudix"/>
    <property type="match status" value="1"/>
</dbReference>
<evidence type="ECO:0000313" key="3">
    <source>
        <dbReference type="EMBL" id="QHN42949.1"/>
    </source>
</evidence>
<name>A0A857MNX0_9BACT</name>
<reference evidence="3" key="1">
    <citation type="journal article" date="2021" name="Nat. Microbiol.">
        <title>Cocultivation of an ultrasmall environmental parasitic bacterium with lytic ability against bacteria associated with wastewater foams.</title>
        <authorList>
            <person name="Batinovic S."/>
            <person name="Rose J.J.A."/>
            <person name="Ratcliffe J."/>
            <person name="Seviour R.J."/>
            <person name="Petrovski S."/>
        </authorList>
    </citation>
    <scope>NUCLEOTIDE SEQUENCE</scope>
    <source>
        <strain evidence="3">JR1</strain>
    </source>
</reference>